<dbReference type="SUPFAM" id="SSF52087">
    <property type="entry name" value="CRAL/TRIO domain"/>
    <property type="match status" value="1"/>
</dbReference>
<dbReference type="GO" id="GO:0016020">
    <property type="term" value="C:membrane"/>
    <property type="evidence" value="ECO:0007669"/>
    <property type="project" value="TreeGrafter"/>
</dbReference>
<dbReference type="InterPro" id="IPR036865">
    <property type="entry name" value="CRAL-TRIO_dom_sf"/>
</dbReference>
<dbReference type="PRINTS" id="PR00180">
    <property type="entry name" value="CRETINALDHBP"/>
</dbReference>
<dbReference type="OrthoDB" id="6575879at2759"/>
<keyword evidence="3" id="KW-1185">Reference proteome</keyword>
<dbReference type="Proteomes" id="UP001153712">
    <property type="component" value="Chromosome 1"/>
</dbReference>
<accession>A0A9N9XMH6</accession>
<evidence type="ECO:0000259" key="1">
    <source>
        <dbReference type="PROSITE" id="PS50191"/>
    </source>
</evidence>
<dbReference type="GO" id="GO:1902936">
    <property type="term" value="F:phosphatidylinositol bisphosphate binding"/>
    <property type="evidence" value="ECO:0007669"/>
    <property type="project" value="TreeGrafter"/>
</dbReference>
<reference evidence="2" key="1">
    <citation type="submission" date="2022-01" db="EMBL/GenBank/DDBJ databases">
        <authorList>
            <person name="King R."/>
        </authorList>
    </citation>
    <scope>NUCLEOTIDE SEQUENCE</scope>
</reference>
<dbReference type="AlphaFoldDB" id="A0A9N9XMH6"/>
<evidence type="ECO:0000313" key="3">
    <source>
        <dbReference type="Proteomes" id="UP001153712"/>
    </source>
</evidence>
<feature type="domain" description="CRAL-TRIO" evidence="1">
    <location>
        <begin position="154"/>
        <end position="250"/>
    </location>
</feature>
<protein>
    <recommendedName>
        <fullName evidence="1">CRAL-TRIO domain-containing protein</fullName>
    </recommendedName>
</protein>
<dbReference type="PANTHER" id="PTHR10174:SF222">
    <property type="entry name" value="GH10083P-RELATED"/>
    <property type="match status" value="1"/>
</dbReference>
<evidence type="ECO:0000313" key="2">
    <source>
        <dbReference type="EMBL" id="CAG9854763.1"/>
    </source>
</evidence>
<dbReference type="InterPro" id="IPR036273">
    <property type="entry name" value="CRAL/TRIO_N_dom_sf"/>
</dbReference>
<dbReference type="InterPro" id="IPR001251">
    <property type="entry name" value="CRAL-TRIO_dom"/>
</dbReference>
<organism evidence="2 3">
    <name type="scientific">Phyllotreta striolata</name>
    <name type="common">Striped flea beetle</name>
    <name type="synonym">Crioceris striolata</name>
    <dbReference type="NCBI Taxonomy" id="444603"/>
    <lineage>
        <taxon>Eukaryota</taxon>
        <taxon>Metazoa</taxon>
        <taxon>Ecdysozoa</taxon>
        <taxon>Arthropoda</taxon>
        <taxon>Hexapoda</taxon>
        <taxon>Insecta</taxon>
        <taxon>Pterygota</taxon>
        <taxon>Neoptera</taxon>
        <taxon>Endopterygota</taxon>
        <taxon>Coleoptera</taxon>
        <taxon>Polyphaga</taxon>
        <taxon>Cucujiformia</taxon>
        <taxon>Chrysomeloidea</taxon>
        <taxon>Chrysomelidae</taxon>
        <taxon>Galerucinae</taxon>
        <taxon>Alticini</taxon>
        <taxon>Phyllotreta</taxon>
    </lineage>
</organism>
<dbReference type="PROSITE" id="PS50191">
    <property type="entry name" value="CRAL_TRIO"/>
    <property type="match status" value="1"/>
</dbReference>
<sequence>MSCTLDVQAKKRILGIFSKSLNELDDDVKLIKSWLLNKNHLPEIPSKNMIEYFIVNNRFCLETSKEKINMYYEMRKLLPNLYKEINPKTPRMKKSLNAQYILPLPRLVNGLHRVIFIKNKKDTGHNFDTLGMIGNVLNVYEVRMHEDLAYGDILLFDYGNLEIGHVLRTTPNHARMVKVILEKTFSNRIEEIHIINHSFLFNILFSIAKPFISVHLREKMHFHDSIDSLASFIPWEVLPKDYAGGLEKSLDELEVMWKQKLEQYQDRFDQLDTLNSDENAPNNPHLIIMKPTYPCNNALSYFTLIYNKLPESSLQI</sequence>
<dbReference type="SUPFAM" id="SSF46938">
    <property type="entry name" value="CRAL/TRIO N-terminal domain"/>
    <property type="match status" value="1"/>
</dbReference>
<gene>
    <name evidence="2" type="ORF">PHYEVI_LOCUS1223</name>
</gene>
<dbReference type="PANTHER" id="PTHR10174">
    <property type="entry name" value="ALPHA-TOCOPHEROL TRANSFER PROTEIN-RELATED"/>
    <property type="match status" value="1"/>
</dbReference>
<dbReference type="Pfam" id="PF00650">
    <property type="entry name" value="CRAL_TRIO"/>
    <property type="match status" value="1"/>
</dbReference>
<proteinExistence type="predicted"/>
<dbReference type="CDD" id="cd00170">
    <property type="entry name" value="SEC14"/>
    <property type="match status" value="1"/>
</dbReference>
<dbReference type="EMBL" id="OU900094">
    <property type="protein sequence ID" value="CAG9854763.1"/>
    <property type="molecule type" value="Genomic_DNA"/>
</dbReference>
<name>A0A9N9XMH6_PHYSR</name>
<dbReference type="Gene3D" id="3.40.525.10">
    <property type="entry name" value="CRAL-TRIO lipid binding domain"/>
    <property type="match status" value="1"/>
</dbReference>